<gene>
    <name evidence="3" type="ORF">ACFO1S_06315</name>
</gene>
<dbReference type="PANTHER" id="PTHR12277:SF81">
    <property type="entry name" value="PROTEIN ABHD13"/>
    <property type="match status" value="1"/>
</dbReference>
<dbReference type="InterPro" id="IPR029058">
    <property type="entry name" value="AB_hydrolase_fold"/>
</dbReference>
<keyword evidence="4" id="KW-1185">Reference proteome</keyword>
<dbReference type="SUPFAM" id="SSF53474">
    <property type="entry name" value="alpha/beta-Hydrolases"/>
    <property type="match status" value="1"/>
</dbReference>
<name>A0ABV8S9H4_9BACL</name>
<keyword evidence="1" id="KW-0472">Membrane</keyword>
<dbReference type="GO" id="GO:0016787">
    <property type="term" value="F:hydrolase activity"/>
    <property type="evidence" value="ECO:0007669"/>
    <property type="project" value="UniProtKB-KW"/>
</dbReference>
<dbReference type="PANTHER" id="PTHR12277">
    <property type="entry name" value="ALPHA/BETA HYDROLASE DOMAIN-CONTAINING PROTEIN"/>
    <property type="match status" value="1"/>
</dbReference>
<protein>
    <submittedName>
        <fullName evidence="3">Alpha/beta hydrolase</fullName>
    </submittedName>
</protein>
<feature type="domain" description="AB hydrolase-1" evidence="2">
    <location>
        <begin position="108"/>
        <end position="316"/>
    </location>
</feature>
<keyword evidence="1" id="KW-1133">Transmembrane helix</keyword>
<comment type="caution">
    <text evidence="3">The sequence shown here is derived from an EMBL/GenBank/DDBJ whole genome shotgun (WGS) entry which is preliminary data.</text>
</comment>
<proteinExistence type="predicted"/>
<evidence type="ECO:0000313" key="4">
    <source>
        <dbReference type="Proteomes" id="UP001595755"/>
    </source>
</evidence>
<dbReference type="Proteomes" id="UP001595755">
    <property type="component" value="Unassembled WGS sequence"/>
</dbReference>
<evidence type="ECO:0000259" key="2">
    <source>
        <dbReference type="Pfam" id="PF12697"/>
    </source>
</evidence>
<dbReference type="RefSeq" id="WP_204605412.1">
    <property type="nucleotide sequence ID" value="NZ_JBHSED010000007.1"/>
</dbReference>
<reference evidence="4" key="1">
    <citation type="journal article" date="2019" name="Int. J. Syst. Evol. Microbiol.">
        <title>The Global Catalogue of Microorganisms (GCM) 10K type strain sequencing project: providing services to taxonomists for standard genome sequencing and annotation.</title>
        <authorList>
            <consortium name="The Broad Institute Genomics Platform"/>
            <consortium name="The Broad Institute Genome Sequencing Center for Infectious Disease"/>
            <person name="Wu L."/>
            <person name="Ma J."/>
        </authorList>
    </citation>
    <scope>NUCLEOTIDE SEQUENCE [LARGE SCALE GENOMIC DNA]</scope>
    <source>
        <strain evidence="4">CGMCC 4.1641</strain>
    </source>
</reference>
<feature type="transmembrane region" description="Helical" evidence="1">
    <location>
        <begin position="33"/>
        <end position="60"/>
    </location>
</feature>
<sequence length="339" mass="36980">MTSLSTPFSYPGPEAAVSITFSQRRIGGRLGRIALNLFVAVSCLLTALFVGFHAYAAYLFSHPPVAALASNPMLAKNLAYSEVTFPSEDGKQQVDGWWIPSEESRSTVVLSHGFGANREEAWVPMYDLAELLHGLQYNVLMFDYGFANPMRSAPATGGVTESRQLMGAIQFARDQGSDEVVVWGFSMGAGTALQAALHSAAIDAMILDSTFLPDENTLYANIQNYAPLPKYPTVPLIRWFFPYMSGVSLSDIPSAEAQRTDYPFPILLIHGTADDKSPTSIAENVASSQTNALSQLWVVPGAIHEMIFRTHTEEYVQRASAFLNNVQLKRALAQDSSAI</sequence>
<dbReference type="EMBL" id="JBHSED010000007">
    <property type="protein sequence ID" value="MFC4303059.1"/>
    <property type="molecule type" value="Genomic_DNA"/>
</dbReference>
<accession>A0ABV8S9H4</accession>
<dbReference type="Gene3D" id="3.40.50.1820">
    <property type="entry name" value="alpha/beta hydrolase"/>
    <property type="match status" value="1"/>
</dbReference>
<keyword evidence="3" id="KW-0378">Hydrolase</keyword>
<dbReference type="Pfam" id="PF12697">
    <property type="entry name" value="Abhydrolase_6"/>
    <property type="match status" value="1"/>
</dbReference>
<evidence type="ECO:0000256" key="1">
    <source>
        <dbReference type="SAM" id="Phobius"/>
    </source>
</evidence>
<organism evidence="3 4">
    <name type="scientific">Cohnella boryungensis</name>
    <dbReference type="NCBI Taxonomy" id="768479"/>
    <lineage>
        <taxon>Bacteria</taxon>
        <taxon>Bacillati</taxon>
        <taxon>Bacillota</taxon>
        <taxon>Bacilli</taxon>
        <taxon>Bacillales</taxon>
        <taxon>Paenibacillaceae</taxon>
        <taxon>Cohnella</taxon>
    </lineage>
</organism>
<keyword evidence="1" id="KW-0812">Transmembrane</keyword>
<dbReference type="InterPro" id="IPR000073">
    <property type="entry name" value="AB_hydrolase_1"/>
</dbReference>
<evidence type="ECO:0000313" key="3">
    <source>
        <dbReference type="EMBL" id="MFC4303059.1"/>
    </source>
</evidence>